<evidence type="ECO:0000256" key="3">
    <source>
        <dbReference type="ARBA" id="ARBA00022801"/>
    </source>
</evidence>
<dbReference type="AlphaFoldDB" id="A0A0G2HJV1"/>
<evidence type="ECO:0000259" key="4">
    <source>
        <dbReference type="Pfam" id="PF01975"/>
    </source>
</evidence>
<evidence type="ECO:0000256" key="2">
    <source>
        <dbReference type="ARBA" id="ARBA00022723"/>
    </source>
</evidence>
<organism evidence="5 6">
    <name type="scientific">Diaporthe ampelina</name>
    <dbReference type="NCBI Taxonomy" id="1214573"/>
    <lineage>
        <taxon>Eukaryota</taxon>
        <taxon>Fungi</taxon>
        <taxon>Dikarya</taxon>
        <taxon>Ascomycota</taxon>
        <taxon>Pezizomycotina</taxon>
        <taxon>Sordariomycetes</taxon>
        <taxon>Sordariomycetidae</taxon>
        <taxon>Diaporthales</taxon>
        <taxon>Diaporthaceae</taxon>
        <taxon>Diaporthe</taxon>
    </lineage>
</organism>
<keyword evidence="3" id="KW-0378">Hydrolase</keyword>
<accession>A0A0G2HJV1</accession>
<proteinExistence type="inferred from homology"/>
<dbReference type="PANTHER" id="PTHR30457:SF0">
    <property type="entry name" value="PHOSPHATASE, PUTATIVE (AFU_ORTHOLOGUE AFUA_4G01070)-RELATED"/>
    <property type="match status" value="1"/>
</dbReference>
<dbReference type="OrthoDB" id="4018688at2759"/>
<feature type="domain" description="Survival protein SurE-like phosphatase/nucleotidase" evidence="4">
    <location>
        <begin position="77"/>
        <end position="142"/>
    </location>
</feature>
<name>A0A0G2HJV1_9PEZI</name>
<dbReference type="Proteomes" id="UP000034680">
    <property type="component" value="Unassembled WGS sequence"/>
</dbReference>
<dbReference type="EMBL" id="LCUC01000166">
    <property type="protein sequence ID" value="KKY35313.1"/>
    <property type="molecule type" value="Genomic_DNA"/>
</dbReference>
<evidence type="ECO:0000256" key="1">
    <source>
        <dbReference type="ARBA" id="ARBA00011062"/>
    </source>
</evidence>
<protein>
    <submittedName>
        <fullName evidence="5">Putative acid phosphatase</fullName>
    </submittedName>
</protein>
<dbReference type="InterPro" id="IPR030048">
    <property type="entry name" value="SurE"/>
</dbReference>
<dbReference type="InterPro" id="IPR036523">
    <property type="entry name" value="SurE-like_sf"/>
</dbReference>
<gene>
    <name evidence="5" type="ORF">UCDDA912_g04733</name>
</gene>
<comment type="caution">
    <text evidence="5">The sequence shown here is derived from an EMBL/GenBank/DDBJ whole genome shotgun (WGS) entry which is preliminary data.</text>
</comment>
<reference evidence="5 6" key="1">
    <citation type="submission" date="2015-05" db="EMBL/GenBank/DDBJ databases">
        <title>Distinctive expansion of gene families associated with plant cell wall degradation and secondary metabolism in the genomes of grapevine trunk pathogens.</title>
        <authorList>
            <person name="Lawrence D.P."/>
            <person name="Travadon R."/>
            <person name="Rolshausen P.E."/>
            <person name="Baumgartner K."/>
        </authorList>
    </citation>
    <scope>NUCLEOTIDE SEQUENCE [LARGE SCALE GENOMIC DNA]</scope>
    <source>
        <strain evidence="5">DA912</strain>
    </source>
</reference>
<comment type="similarity">
    <text evidence="1">Belongs to the SurE nucleotidase family.</text>
</comment>
<evidence type="ECO:0000313" key="6">
    <source>
        <dbReference type="Proteomes" id="UP000034680"/>
    </source>
</evidence>
<dbReference type="PANTHER" id="PTHR30457">
    <property type="entry name" value="5'-NUCLEOTIDASE SURE"/>
    <property type="match status" value="1"/>
</dbReference>
<keyword evidence="6" id="KW-1185">Reference proteome</keyword>
<keyword evidence="2" id="KW-0479">Metal-binding</keyword>
<dbReference type="GO" id="GO:0008252">
    <property type="term" value="F:nucleotidase activity"/>
    <property type="evidence" value="ECO:0007669"/>
    <property type="project" value="InterPro"/>
</dbReference>
<reference evidence="5 6" key="2">
    <citation type="submission" date="2015-05" db="EMBL/GenBank/DDBJ databases">
        <authorList>
            <person name="Morales-Cruz A."/>
            <person name="Amrine K.C."/>
            <person name="Cantu D."/>
        </authorList>
    </citation>
    <scope>NUCLEOTIDE SEQUENCE [LARGE SCALE GENOMIC DNA]</scope>
    <source>
        <strain evidence="5">DA912</strain>
    </source>
</reference>
<dbReference type="Gene3D" id="3.40.1210.10">
    <property type="entry name" value="Survival protein SurE-like phosphatase/nucleotidase"/>
    <property type="match status" value="2"/>
</dbReference>
<dbReference type="SUPFAM" id="SSF64167">
    <property type="entry name" value="SurE-like"/>
    <property type="match status" value="1"/>
</dbReference>
<sequence>MAETHGFKSSGASVNIVLSNVDGWAEKNIRVFYDTLTGAGESVIILAPVQQLPGRESILRLKQRQPATLSPKFFGGAPDIAVAGYNVGANLGSTTLISGTVGAATEAALQGIPAIAFSGTSGSQASYTTATQTYQVVYAQLSTNVTATLVDSGNPCPPPQRRLAQRQLPGRRQQHVLVRLAVQIRDLAPQLGSVGGGR</sequence>
<dbReference type="GO" id="GO:0046872">
    <property type="term" value="F:metal ion binding"/>
    <property type="evidence" value="ECO:0007669"/>
    <property type="project" value="UniProtKB-KW"/>
</dbReference>
<dbReference type="InterPro" id="IPR002828">
    <property type="entry name" value="SurE-like_Pase/nucleotidase"/>
</dbReference>
<evidence type="ECO:0000313" key="5">
    <source>
        <dbReference type="EMBL" id="KKY35313.1"/>
    </source>
</evidence>
<dbReference type="Pfam" id="PF01975">
    <property type="entry name" value="SurE"/>
    <property type="match status" value="1"/>
</dbReference>
<dbReference type="STRING" id="1214573.A0A0G2HJV1"/>